<organism evidence="1">
    <name type="scientific">marine metagenome</name>
    <dbReference type="NCBI Taxonomy" id="408172"/>
    <lineage>
        <taxon>unclassified sequences</taxon>
        <taxon>metagenomes</taxon>
        <taxon>ecological metagenomes</taxon>
    </lineage>
</organism>
<proteinExistence type="predicted"/>
<sequence length="42" mass="4543">MQNISPEKALHEVLSEKILTVYGAGARVESLKKLSTGASRET</sequence>
<gene>
    <name evidence="1" type="ORF">METZ01_LOCUS499750</name>
</gene>
<name>A0A383DQW8_9ZZZZ</name>
<dbReference type="AlphaFoldDB" id="A0A383DQW8"/>
<accession>A0A383DQW8</accession>
<reference evidence="1" key="1">
    <citation type="submission" date="2018-05" db="EMBL/GenBank/DDBJ databases">
        <authorList>
            <person name="Lanie J.A."/>
            <person name="Ng W.-L."/>
            <person name="Kazmierczak K.M."/>
            <person name="Andrzejewski T.M."/>
            <person name="Davidsen T.M."/>
            <person name="Wayne K.J."/>
            <person name="Tettelin H."/>
            <person name="Glass J.I."/>
            <person name="Rusch D."/>
            <person name="Podicherti R."/>
            <person name="Tsui H.-C.T."/>
            <person name="Winkler M.E."/>
        </authorList>
    </citation>
    <scope>NUCLEOTIDE SEQUENCE</scope>
</reference>
<dbReference type="EMBL" id="UINC01219435">
    <property type="protein sequence ID" value="SVE46896.1"/>
    <property type="molecule type" value="Genomic_DNA"/>
</dbReference>
<evidence type="ECO:0000313" key="1">
    <source>
        <dbReference type="EMBL" id="SVE46896.1"/>
    </source>
</evidence>
<protein>
    <submittedName>
        <fullName evidence="1">Uncharacterized protein</fullName>
    </submittedName>
</protein>
<feature type="non-terminal residue" evidence="1">
    <location>
        <position position="42"/>
    </location>
</feature>